<evidence type="ECO:0000313" key="6">
    <source>
        <dbReference type="EMBL" id="NYG37725.1"/>
    </source>
</evidence>
<dbReference type="Gene3D" id="1.10.150.20">
    <property type="entry name" value="5' to 3' exonuclease, C-terminal subdomain"/>
    <property type="match status" value="1"/>
</dbReference>
<keyword evidence="6" id="KW-0548">Nucleotidyltransferase</keyword>
<dbReference type="PRINTS" id="PR00868">
    <property type="entry name" value="DNAPOLI"/>
</dbReference>
<evidence type="ECO:0000259" key="5">
    <source>
        <dbReference type="SMART" id="SM00482"/>
    </source>
</evidence>
<dbReference type="EC" id="2.7.7.7" evidence="1"/>
<dbReference type="InterPro" id="IPR002298">
    <property type="entry name" value="DNA_polymerase_A"/>
</dbReference>
<dbReference type="AlphaFoldDB" id="A0A852XGQ5"/>
<dbReference type="PANTHER" id="PTHR10133:SF27">
    <property type="entry name" value="DNA POLYMERASE NU"/>
    <property type="match status" value="1"/>
</dbReference>
<dbReference type="GO" id="GO:0006302">
    <property type="term" value="P:double-strand break repair"/>
    <property type="evidence" value="ECO:0007669"/>
    <property type="project" value="TreeGrafter"/>
</dbReference>
<dbReference type="Gene3D" id="3.30.70.370">
    <property type="match status" value="1"/>
</dbReference>
<keyword evidence="7" id="KW-1185">Reference proteome</keyword>
<name>A0A852XGQ5_9MICO</name>
<keyword evidence="6" id="KW-0808">Transferase</keyword>
<feature type="region of interest" description="Disordered" evidence="4">
    <location>
        <begin position="469"/>
        <end position="493"/>
    </location>
</feature>
<accession>A0A852XGQ5</accession>
<dbReference type="InterPro" id="IPR043502">
    <property type="entry name" value="DNA/RNA_pol_sf"/>
</dbReference>
<comment type="catalytic activity">
    <reaction evidence="3">
        <text>DNA(n) + a 2'-deoxyribonucleoside 5'-triphosphate = DNA(n+1) + diphosphate</text>
        <dbReference type="Rhea" id="RHEA:22508"/>
        <dbReference type="Rhea" id="RHEA-COMP:17339"/>
        <dbReference type="Rhea" id="RHEA-COMP:17340"/>
        <dbReference type="ChEBI" id="CHEBI:33019"/>
        <dbReference type="ChEBI" id="CHEBI:61560"/>
        <dbReference type="ChEBI" id="CHEBI:173112"/>
        <dbReference type="EC" id="2.7.7.7"/>
    </reaction>
</comment>
<feature type="compositionally biased region" description="Low complexity" evidence="4">
    <location>
        <begin position="481"/>
        <end position="490"/>
    </location>
</feature>
<feature type="domain" description="DNA-directed DNA polymerase family A palm" evidence="5">
    <location>
        <begin position="340"/>
        <end position="552"/>
    </location>
</feature>
<dbReference type="RefSeq" id="WP_343037070.1">
    <property type="nucleotide sequence ID" value="NZ_JACBZX010000001.1"/>
</dbReference>
<reference evidence="6 7" key="1">
    <citation type="submission" date="2020-07" db="EMBL/GenBank/DDBJ databases">
        <title>Sequencing the genomes of 1000 actinobacteria strains.</title>
        <authorList>
            <person name="Klenk H.-P."/>
        </authorList>
    </citation>
    <scope>NUCLEOTIDE SEQUENCE [LARGE SCALE GENOMIC DNA]</scope>
    <source>
        <strain evidence="6 7">DSM 24723</strain>
    </source>
</reference>
<dbReference type="Proteomes" id="UP000592181">
    <property type="component" value="Unassembled WGS sequence"/>
</dbReference>
<dbReference type="Pfam" id="PF00476">
    <property type="entry name" value="DNA_pol_A"/>
    <property type="match status" value="2"/>
</dbReference>
<dbReference type="GO" id="GO:0003887">
    <property type="term" value="F:DNA-directed DNA polymerase activity"/>
    <property type="evidence" value="ECO:0007669"/>
    <property type="project" value="UniProtKB-EC"/>
</dbReference>
<keyword evidence="2" id="KW-0235">DNA replication</keyword>
<gene>
    <name evidence="6" type="ORF">BJY28_002194</name>
</gene>
<dbReference type="GO" id="GO:0006261">
    <property type="term" value="P:DNA-templated DNA replication"/>
    <property type="evidence" value="ECO:0007669"/>
    <property type="project" value="InterPro"/>
</dbReference>
<dbReference type="SMART" id="SM00482">
    <property type="entry name" value="POLAc"/>
    <property type="match status" value="1"/>
</dbReference>
<protein>
    <recommendedName>
        <fullName evidence="1">DNA-directed DNA polymerase</fullName>
        <ecNumber evidence="1">2.7.7.7</ecNumber>
    </recommendedName>
</protein>
<evidence type="ECO:0000256" key="1">
    <source>
        <dbReference type="ARBA" id="ARBA00012417"/>
    </source>
</evidence>
<comment type="caution">
    <text evidence="6">The sequence shown here is derived from an EMBL/GenBank/DDBJ whole genome shotgun (WGS) entry which is preliminary data.</text>
</comment>
<organism evidence="6 7">
    <name type="scientific">Janibacter alkaliphilus</name>
    <dbReference type="NCBI Taxonomy" id="1069963"/>
    <lineage>
        <taxon>Bacteria</taxon>
        <taxon>Bacillati</taxon>
        <taxon>Actinomycetota</taxon>
        <taxon>Actinomycetes</taxon>
        <taxon>Micrococcales</taxon>
        <taxon>Intrasporangiaceae</taxon>
        <taxon>Janibacter</taxon>
    </lineage>
</organism>
<dbReference type="GO" id="GO:0003677">
    <property type="term" value="F:DNA binding"/>
    <property type="evidence" value="ECO:0007669"/>
    <property type="project" value="InterPro"/>
</dbReference>
<sequence>MTTSQRLSPPVTFGGALVLGRDGAAALVDAEGGLLAAREDVAGHLAGAGRGGRWVVWTARSVSALLDGPAPTAALDRTWDLAEVHRLLHGGSAAEPGRVWAAAHDLDTAGLPVAPSGDLFDLLAEEPDADLLVLPDGHLRPSVLAWADTDERCAALARAGLQVARWQHAQVAERGRRALLTACSESAAAVLCVELERTGLPIDRPALDRLLTAAAGPEPRSVEDELSARQARDAPVLAAVPGAGRIDLRNPAGVRRLLSLAGVEVSSTRKWVLEAHREAHPVVPAILAWRKAERVATTYGWRWRREHVGADDRLRGAWSAADGAAGRMTAQAGLHNLPAELRPAVAAAPGHVLVRADLGQIEPRVLAAVASDGALAAATREPDLYAPVAERLGVERAVAKVAVLAAMYGQRSGSAGEALRGLERAYPVAMRALQAAAETGARGEPVRTFGGRTVRTDLSLGERVLRAQLGPGEAPREVEDGSGSRSAAADADQERWRDAARGRFARNAIIQGSAAELFKVWAVTARVGLRALDARIVLCLHDELIVHVPRQHAQAAVTVVEGSLQDAARWWVGDDAVRFVADLQVVQRWSDVD</sequence>
<dbReference type="EMBL" id="JACBZX010000001">
    <property type="protein sequence ID" value="NYG37725.1"/>
    <property type="molecule type" value="Genomic_DNA"/>
</dbReference>
<evidence type="ECO:0000256" key="3">
    <source>
        <dbReference type="ARBA" id="ARBA00049244"/>
    </source>
</evidence>
<dbReference type="SUPFAM" id="SSF56672">
    <property type="entry name" value="DNA/RNA polymerases"/>
    <property type="match status" value="1"/>
</dbReference>
<dbReference type="InterPro" id="IPR001098">
    <property type="entry name" value="DNA-dir_DNA_pol_A_palm_dom"/>
</dbReference>
<evidence type="ECO:0000256" key="4">
    <source>
        <dbReference type="SAM" id="MobiDB-lite"/>
    </source>
</evidence>
<evidence type="ECO:0000313" key="7">
    <source>
        <dbReference type="Proteomes" id="UP000592181"/>
    </source>
</evidence>
<proteinExistence type="predicted"/>
<evidence type="ECO:0000256" key="2">
    <source>
        <dbReference type="ARBA" id="ARBA00022705"/>
    </source>
</evidence>
<dbReference type="PANTHER" id="PTHR10133">
    <property type="entry name" value="DNA POLYMERASE I"/>
    <property type="match status" value="1"/>
</dbReference>